<dbReference type="CDD" id="cd05374">
    <property type="entry name" value="17beta-HSD-like_SDR_c"/>
    <property type="match status" value="1"/>
</dbReference>
<dbReference type="PRINTS" id="PR00080">
    <property type="entry name" value="SDRFAMILY"/>
</dbReference>
<comment type="similarity">
    <text evidence="1 3">Belongs to the short-chain dehydrogenases/reductases (SDR) family.</text>
</comment>
<gene>
    <name evidence="5" type="ORF">IPT68_00685</name>
</gene>
<dbReference type="InterPro" id="IPR002347">
    <property type="entry name" value="SDR_fam"/>
</dbReference>
<organism evidence="5 6">
    <name type="scientific">Streptomyces chromofuscus</name>
    <dbReference type="NCBI Taxonomy" id="42881"/>
    <lineage>
        <taxon>Bacteria</taxon>
        <taxon>Bacillati</taxon>
        <taxon>Actinomycetota</taxon>
        <taxon>Actinomycetes</taxon>
        <taxon>Kitasatosporales</taxon>
        <taxon>Streptomycetaceae</taxon>
        <taxon>Streptomyces</taxon>
    </lineage>
</organism>
<dbReference type="Gene3D" id="3.40.50.720">
    <property type="entry name" value="NAD(P)-binding Rossmann-like Domain"/>
    <property type="match status" value="1"/>
</dbReference>
<dbReference type="SUPFAM" id="SSF51735">
    <property type="entry name" value="NAD(P)-binding Rossmann-fold domains"/>
    <property type="match status" value="1"/>
</dbReference>
<dbReference type="InterPro" id="IPR051911">
    <property type="entry name" value="SDR_oxidoreductase"/>
</dbReference>
<proteinExistence type="inferred from homology"/>
<dbReference type="EMBL" id="CP063374">
    <property type="protein sequence ID" value="QOV44600.1"/>
    <property type="molecule type" value="Genomic_DNA"/>
</dbReference>
<dbReference type="Proteomes" id="UP000594008">
    <property type="component" value="Chromosome"/>
</dbReference>
<dbReference type="InterPro" id="IPR036291">
    <property type="entry name" value="NAD(P)-bd_dom_sf"/>
</dbReference>
<keyword evidence="6" id="KW-1185">Reference proteome</keyword>
<evidence type="ECO:0000313" key="5">
    <source>
        <dbReference type="EMBL" id="QOV44600.1"/>
    </source>
</evidence>
<dbReference type="KEGG" id="schf:IPT68_00685"/>
<keyword evidence="2" id="KW-0560">Oxidoreductase</keyword>
<dbReference type="SMART" id="SM00822">
    <property type="entry name" value="PKS_KR"/>
    <property type="match status" value="1"/>
</dbReference>
<reference evidence="5 6" key="1">
    <citation type="submission" date="2020-10" db="EMBL/GenBank/DDBJ databases">
        <title>Streptomyces chromofuscus complate genome analysis.</title>
        <authorList>
            <person name="Anwar N."/>
        </authorList>
    </citation>
    <scope>NUCLEOTIDE SEQUENCE [LARGE SCALE GENOMIC DNA]</scope>
    <source>
        <strain evidence="5 6">DSM 40273</strain>
    </source>
</reference>
<dbReference type="Pfam" id="PF00106">
    <property type="entry name" value="adh_short"/>
    <property type="match status" value="1"/>
</dbReference>
<dbReference type="RefSeq" id="WP_189697663.1">
    <property type="nucleotide sequence ID" value="NZ_BMTA01000005.1"/>
</dbReference>
<evidence type="ECO:0000256" key="1">
    <source>
        <dbReference type="ARBA" id="ARBA00006484"/>
    </source>
</evidence>
<name>A0A7M2T7A4_STRCW</name>
<dbReference type="GO" id="GO:0016491">
    <property type="term" value="F:oxidoreductase activity"/>
    <property type="evidence" value="ECO:0007669"/>
    <property type="project" value="UniProtKB-KW"/>
</dbReference>
<dbReference type="InterPro" id="IPR057326">
    <property type="entry name" value="KR_dom"/>
</dbReference>
<evidence type="ECO:0000256" key="2">
    <source>
        <dbReference type="ARBA" id="ARBA00023002"/>
    </source>
</evidence>
<accession>A0A7M2T7A4</accession>
<dbReference type="PANTHER" id="PTHR43976:SF16">
    <property type="entry name" value="SHORT-CHAIN DEHYDROGENASE_REDUCTASE FAMILY PROTEIN"/>
    <property type="match status" value="1"/>
</dbReference>
<dbReference type="FunFam" id="3.40.50.720:FF:000084">
    <property type="entry name" value="Short-chain dehydrogenase reductase"/>
    <property type="match status" value="1"/>
</dbReference>
<dbReference type="NCBIfam" id="NF006114">
    <property type="entry name" value="PRK08263.1"/>
    <property type="match status" value="1"/>
</dbReference>
<dbReference type="AlphaFoldDB" id="A0A7M2T7A4"/>
<sequence>MSKVFLVTGSSRGLGREIVTAALTAGHRVMATARDPRTLEDLVTAHGDQIRTAQLDVTQPDAAERVVAETVDAFGRLDVVVNNAGQGDRASLEDTSLEAFRRQIDTNFYGTVYVSRAALPLLRRQGGGHIIQISSLGGRIASPGMTAYQSAKWAVGGFSEVLAAEVGPLNIKITVLEPGGMRTDWAGASMHTPPISEPYQPTVGAAAEAMKDFAREANGDPAKVAQVVLTVADLDEPPLRLLLGSDAYTYGRAGWTRRLEEDEKWRHLSCSTDHDQAEDNGSRWLDS</sequence>
<feature type="domain" description="Ketoreductase" evidence="4">
    <location>
        <begin position="3"/>
        <end position="188"/>
    </location>
</feature>
<evidence type="ECO:0000313" key="6">
    <source>
        <dbReference type="Proteomes" id="UP000594008"/>
    </source>
</evidence>
<dbReference type="PRINTS" id="PR00081">
    <property type="entry name" value="GDHRDH"/>
</dbReference>
<dbReference type="PANTHER" id="PTHR43976">
    <property type="entry name" value="SHORT CHAIN DEHYDROGENASE"/>
    <property type="match status" value="1"/>
</dbReference>
<evidence type="ECO:0000259" key="4">
    <source>
        <dbReference type="SMART" id="SM00822"/>
    </source>
</evidence>
<protein>
    <submittedName>
        <fullName evidence="5">SDR family NAD(P)-dependent oxidoreductase</fullName>
    </submittedName>
</protein>
<evidence type="ECO:0000256" key="3">
    <source>
        <dbReference type="RuleBase" id="RU000363"/>
    </source>
</evidence>